<accession>A0AAD5Q3Z3</accession>
<proteinExistence type="predicted"/>
<comment type="caution">
    <text evidence="1">The sequence shown here is derived from an EMBL/GenBank/DDBJ whole genome shotgun (WGS) entry which is preliminary data.</text>
</comment>
<dbReference type="AlphaFoldDB" id="A0AAD5Q3Z3"/>
<dbReference type="EMBL" id="JAKCXM010000353">
    <property type="protein sequence ID" value="KAJ0395288.1"/>
    <property type="molecule type" value="Genomic_DNA"/>
</dbReference>
<name>A0AAD5Q3Z3_PYTIN</name>
<reference evidence="1" key="1">
    <citation type="submission" date="2021-12" db="EMBL/GenBank/DDBJ databases">
        <title>Prjna785345.</title>
        <authorList>
            <person name="Rujirawat T."/>
            <person name="Krajaejun T."/>
        </authorList>
    </citation>
    <scope>NUCLEOTIDE SEQUENCE</scope>
    <source>
        <strain evidence="1">Pi057C3</strain>
    </source>
</reference>
<keyword evidence="2" id="KW-1185">Reference proteome</keyword>
<organism evidence="1 2">
    <name type="scientific">Pythium insidiosum</name>
    <name type="common">Pythiosis disease agent</name>
    <dbReference type="NCBI Taxonomy" id="114742"/>
    <lineage>
        <taxon>Eukaryota</taxon>
        <taxon>Sar</taxon>
        <taxon>Stramenopiles</taxon>
        <taxon>Oomycota</taxon>
        <taxon>Peronosporomycetes</taxon>
        <taxon>Pythiales</taxon>
        <taxon>Pythiaceae</taxon>
        <taxon>Pythium</taxon>
    </lineage>
</organism>
<evidence type="ECO:0000313" key="1">
    <source>
        <dbReference type="EMBL" id="KAJ0395288.1"/>
    </source>
</evidence>
<dbReference type="Proteomes" id="UP001209570">
    <property type="component" value="Unassembled WGS sequence"/>
</dbReference>
<sequence length="214" mass="24446">MEPYEPSLRKRMLKPRFVKAHSIDFIHFEAYVNWELHESAPLSGDPPFVDVVHEGLEILEDGDYDVWITPHSLEHIVSLDDVFIGPSKTNFEFLFPMQPREPPPQREPFTLRVVKAQSIGVLNPEMYVSWEIMNSSSSSSLLDAPFVRMVKGGLVFLEDGDYEVHVGPSSTPFIVSLDDAFVEPLKAFSWHYKIRGSSGSVMRRHFTCGREYSV</sequence>
<gene>
    <name evidence="1" type="ORF">P43SY_001156</name>
</gene>
<evidence type="ECO:0000313" key="2">
    <source>
        <dbReference type="Proteomes" id="UP001209570"/>
    </source>
</evidence>
<protein>
    <submittedName>
        <fullName evidence="1">Uncharacterized protein</fullName>
    </submittedName>
</protein>